<evidence type="ECO:0000313" key="3">
    <source>
        <dbReference type="Proteomes" id="UP000577408"/>
    </source>
</evidence>
<organism evidence="2 3">
    <name type="scientific">Corynebacterium wankanglinii</name>
    <dbReference type="NCBI Taxonomy" id="2735136"/>
    <lineage>
        <taxon>Bacteria</taxon>
        <taxon>Bacillati</taxon>
        <taxon>Actinomycetota</taxon>
        <taxon>Actinomycetes</taxon>
        <taxon>Mycobacteriales</taxon>
        <taxon>Corynebacteriaceae</taxon>
        <taxon>Corynebacterium</taxon>
    </lineage>
</organism>
<dbReference type="EMBL" id="JABFED010000001">
    <property type="protein sequence ID" value="MBA1836570.1"/>
    <property type="molecule type" value="Genomic_DNA"/>
</dbReference>
<evidence type="ECO:0000259" key="1">
    <source>
        <dbReference type="Pfam" id="PF19993"/>
    </source>
</evidence>
<dbReference type="SUPFAM" id="SSF52540">
    <property type="entry name" value="P-loop containing nucleoside triphosphate hydrolases"/>
    <property type="match status" value="1"/>
</dbReference>
<dbReference type="RefSeq" id="WP_181191291.1">
    <property type="nucleotide sequence ID" value="NZ_JABFED010000001.1"/>
</dbReference>
<name>A0A7V8USQ1_9CORY</name>
<accession>A0A7V8USQ1</accession>
<comment type="caution">
    <text evidence="2">The sequence shown here is derived from an EMBL/GenBank/DDBJ whole genome shotgun (WGS) entry which is preliminary data.</text>
</comment>
<dbReference type="Pfam" id="PF19993">
    <property type="entry name" value="DO-GTPase2"/>
    <property type="match status" value="1"/>
</dbReference>
<sequence>MALPNILPSNNATSDTQHLAVFGESGSGKTVLLSSFYGHMTEPSTIASSAYRITAKDASQHGSLRQVYLGMRDLNRTPPANRFKKNSFEFEVSVNQPIDPKAKKAPTPKQVSLVWHDYPGEWLEETPGTPEEKRRQKDTIATLMGSDVALLLIDASRLTTDPDTQARYLKSVLGNYRESIQRMRTDLVPDGKLLVDFPRIWVITLSKADLLPDLTASQFADLVTLHAADEVNQLRSDIGQLVMGGAVALGEDFFRLSSAQFSPDRIDTDTTIGLDTIVPLTLLLPINHFARWEERKILPARKAHQTLVKFTELTGKHKLGPKALAGKALANPLLKKFPGMKHINSIAKLAAFLSAAALLGSDQLKRLEENAKAKHEYLQAALLNFEATLAQAEEQGVLVRRRA</sequence>
<keyword evidence="3" id="KW-1185">Reference proteome</keyword>
<evidence type="ECO:0000313" key="2">
    <source>
        <dbReference type="EMBL" id="MBA1836570.1"/>
    </source>
</evidence>
<gene>
    <name evidence="2" type="ORF">HMA55_01355</name>
</gene>
<dbReference type="InterPro" id="IPR045528">
    <property type="entry name" value="DO-GTPase2"/>
</dbReference>
<protein>
    <submittedName>
        <fullName evidence="2">ATP/GTP-binding protein</fullName>
    </submittedName>
</protein>
<feature type="domain" description="Double-GTPase 2" evidence="1">
    <location>
        <begin position="19"/>
        <end position="224"/>
    </location>
</feature>
<dbReference type="InterPro" id="IPR027417">
    <property type="entry name" value="P-loop_NTPase"/>
</dbReference>
<proteinExistence type="predicted"/>
<dbReference type="Proteomes" id="UP000577408">
    <property type="component" value="Unassembled WGS sequence"/>
</dbReference>
<dbReference type="AlphaFoldDB" id="A0A7V8USQ1"/>
<reference evidence="2 3" key="1">
    <citation type="submission" date="2020-05" db="EMBL/GenBank/DDBJ databases">
        <title>Descriptions of Corynebacterium xxxx sp. nov., Corynebacterium yyyy sp. nov. and Corynebacterium zzzz sp. nov.</title>
        <authorList>
            <person name="Zhang G."/>
        </authorList>
    </citation>
    <scope>NUCLEOTIDE SEQUENCE [LARGE SCALE GENOMIC DNA]</scope>
    <source>
        <strain evidence="3">zg-913</strain>
    </source>
</reference>
<dbReference type="Gene3D" id="3.40.50.300">
    <property type="entry name" value="P-loop containing nucleotide triphosphate hydrolases"/>
    <property type="match status" value="1"/>
</dbReference>